<name>A0A0F5FNW8_9HYPH</name>
<feature type="transmembrane region" description="Helical" evidence="1">
    <location>
        <begin position="80"/>
        <end position="100"/>
    </location>
</feature>
<keyword evidence="1" id="KW-1133">Transmembrane helix</keyword>
<keyword evidence="3" id="KW-1185">Reference proteome</keyword>
<dbReference type="PATRIC" id="fig|443610.3.peg.1793"/>
<dbReference type="AlphaFoldDB" id="A0A0F5FNW8"/>
<evidence type="ECO:0000313" key="3">
    <source>
        <dbReference type="Proteomes" id="UP000033632"/>
    </source>
</evidence>
<accession>A0A0F5FNW8</accession>
<reference evidence="2 3" key="1">
    <citation type="submission" date="2015-03" db="EMBL/GenBank/DDBJ databases">
        <authorList>
            <person name="Hassan Y.I."/>
            <person name="Lepp D."/>
            <person name="Li X.-Z."/>
            <person name="Zhou T."/>
        </authorList>
    </citation>
    <scope>NUCLEOTIDE SEQUENCE [LARGE SCALE GENOMIC DNA]</scope>
    <source>
        <strain evidence="2 3">BD-c194</strain>
    </source>
</reference>
<gene>
    <name evidence="2" type="ORF">VE25_17465</name>
</gene>
<proteinExistence type="predicted"/>
<keyword evidence="1" id="KW-0472">Membrane</keyword>
<keyword evidence="1" id="KW-0812">Transmembrane</keyword>
<comment type="caution">
    <text evidence="2">The sequence shown here is derived from an EMBL/GenBank/DDBJ whole genome shotgun (WGS) entry which is preliminary data.</text>
</comment>
<dbReference type="EMBL" id="JZEX01000147">
    <property type="protein sequence ID" value="KKB10526.1"/>
    <property type="molecule type" value="Genomic_DNA"/>
</dbReference>
<protein>
    <submittedName>
        <fullName evidence="2">Uncharacterized protein</fullName>
    </submittedName>
</protein>
<evidence type="ECO:0000256" key="1">
    <source>
        <dbReference type="SAM" id="Phobius"/>
    </source>
</evidence>
<dbReference type="RefSeq" id="WP_046109938.1">
    <property type="nucleotide sequence ID" value="NZ_JZEX01000147.1"/>
</dbReference>
<organism evidence="2 3">
    <name type="scientific">Devosia geojensis</name>
    <dbReference type="NCBI Taxonomy" id="443610"/>
    <lineage>
        <taxon>Bacteria</taxon>
        <taxon>Pseudomonadati</taxon>
        <taxon>Pseudomonadota</taxon>
        <taxon>Alphaproteobacteria</taxon>
        <taxon>Hyphomicrobiales</taxon>
        <taxon>Devosiaceae</taxon>
        <taxon>Devosia</taxon>
    </lineage>
</organism>
<dbReference type="Proteomes" id="UP000033632">
    <property type="component" value="Unassembled WGS sequence"/>
</dbReference>
<sequence length="108" mass="11444">MAMEPHPSLEHQIDELREQVARVARFAASHGADFDDIRSGAAGAASGIVHSAQGAATRVRREATDVAKAAQEHPVTAATLFAGIAAAGFALGFLVAVNAIHERDRRWF</sequence>
<evidence type="ECO:0000313" key="2">
    <source>
        <dbReference type="EMBL" id="KKB10526.1"/>
    </source>
</evidence>